<dbReference type="PANTHER" id="PTHR33713:SF6">
    <property type="entry name" value="ANTITOXIN YEFM"/>
    <property type="match status" value="1"/>
</dbReference>
<dbReference type="Proteomes" id="UP000280708">
    <property type="component" value="Chromosome"/>
</dbReference>
<accession>A0A085K6H7</accession>
<evidence type="ECO:0000313" key="3">
    <source>
        <dbReference type="EMBL" id="AYO80717.1"/>
    </source>
</evidence>
<dbReference type="InterPro" id="IPR036165">
    <property type="entry name" value="YefM-like_sf"/>
</dbReference>
<dbReference type="PANTHER" id="PTHR33713">
    <property type="entry name" value="ANTITOXIN YAFN-RELATED"/>
    <property type="match status" value="1"/>
</dbReference>
<dbReference type="NCBIfam" id="TIGR01552">
    <property type="entry name" value="phd_fam"/>
    <property type="match status" value="1"/>
</dbReference>
<gene>
    <name evidence="4" type="ORF">AX777_07790</name>
    <name evidence="3" type="ORF">EBF16_20890</name>
</gene>
<protein>
    <recommendedName>
        <fullName evidence="2">Antitoxin</fullName>
    </recommendedName>
</protein>
<reference evidence="3 6" key="2">
    <citation type="submission" date="2018-10" db="EMBL/GenBank/DDBJ databases">
        <title>Characterization and genome analysis of a novel bacterium Sphingobium yanoikuyae SJTF8 capable of degrading PAHs.</title>
        <authorList>
            <person name="Yin C."/>
            <person name="Xiong W."/>
            <person name="Liang R."/>
        </authorList>
    </citation>
    <scope>NUCLEOTIDE SEQUENCE [LARGE SCALE GENOMIC DNA]</scope>
    <source>
        <strain evidence="3 6">SJTF8</strain>
    </source>
</reference>
<dbReference type="InterPro" id="IPR006442">
    <property type="entry name" value="Antitoxin_Phd/YefM"/>
</dbReference>
<evidence type="ECO:0000313" key="4">
    <source>
        <dbReference type="EMBL" id="OAH46904.1"/>
    </source>
</evidence>
<dbReference type="EMBL" id="CP033230">
    <property type="protein sequence ID" value="AYO80717.1"/>
    <property type="molecule type" value="Genomic_DNA"/>
</dbReference>
<evidence type="ECO:0000313" key="6">
    <source>
        <dbReference type="Proteomes" id="UP000280708"/>
    </source>
</evidence>
<comment type="function">
    <text evidence="2">Antitoxin component of a type II toxin-antitoxin (TA) system.</text>
</comment>
<dbReference type="Pfam" id="PF02604">
    <property type="entry name" value="PhdYeFM_antitox"/>
    <property type="match status" value="1"/>
</dbReference>
<dbReference type="EMBL" id="LSTR01000018">
    <property type="protein sequence ID" value="OAH46904.1"/>
    <property type="molecule type" value="Genomic_DNA"/>
</dbReference>
<organism evidence="4 5">
    <name type="scientific">Sphingobium yanoikuyae</name>
    <name type="common">Sphingomonas yanoikuyae</name>
    <dbReference type="NCBI Taxonomy" id="13690"/>
    <lineage>
        <taxon>Bacteria</taxon>
        <taxon>Pseudomonadati</taxon>
        <taxon>Pseudomonadota</taxon>
        <taxon>Alphaproteobacteria</taxon>
        <taxon>Sphingomonadales</taxon>
        <taxon>Sphingomonadaceae</taxon>
        <taxon>Sphingobium</taxon>
    </lineage>
</organism>
<dbReference type="Proteomes" id="UP000077262">
    <property type="component" value="Unassembled WGS sequence"/>
</dbReference>
<dbReference type="RefSeq" id="WP_017500001.1">
    <property type="nucleotide sequence ID" value="NZ_CAIGKD010000011.1"/>
</dbReference>
<dbReference type="PATRIC" id="fig|13690.11.peg.1994"/>
<comment type="similarity">
    <text evidence="1 2">Belongs to the phD/YefM antitoxin family.</text>
</comment>
<evidence type="ECO:0000256" key="1">
    <source>
        <dbReference type="ARBA" id="ARBA00009981"/>
    </source>
</evidence>
<reference evidence="4 5" key="1">
    <citation type="submission" date="2016-02" db="EMBL/GenBank/DDBJ databases">
        <authorList>
            <person name="Wen L."/>
            <person name="He K."/>
            <person name="Yang H."/>
        </authorList>
    </citation>
    <scope>NUCLEOTIDE SEQUENCE [LARGE SCALE GENOMIC DNA]</scope>
    <source>
        <strain evidence="4 5">CD09_2</strain>
    </source>
</reference>
<dbReference type="Gene3D" id="3.40.1620.10">
    <property type="entry name" value="YefM-like domain"/>
    <property type="match status" value="1"/>
</dbReference>
<sequence>MQTVSVSETRANLKAVLDRVVADKAPIQIVRPKGEGVVMISQSEWEGMQETLHLLASPANAQHLLEGIGQLDAGLGEEHELIAP</sequence>
<evidence type="ECO:0000256" key="2">
    <source>
        <dbReference type="RuleBase" id="RU362080"/>
    </source>
</evidence>
<dbReference type="Gene3D" id="6.10.250.330">
    <property type="match status" value="1"/>
</dbReference>
<dbReference type="SUPFAM" id="SSF143120">
    <property type="entry name" value="YefM-like"/>
    <property type="match status" value="1"/>
</dbReference>
<evidence type="ECO:0000313" key="5">
    <source>
        <dbReference type="Proteomes" id="UP000077262"/>
    </source>
</evidence>
<dbReference type="AlphaFoldDB" id="A0A085K6H7"/>
<proteinExistence type="inferred from homology"/>
<dbReference type="InterPro" id="IPR051405">
    <property type="entry name" value="phD/YefM_antitoxin"/>
</dbReference>
<dbReference type="OrthoDB" id="9802003at2"/>
<name>A0A085K6H7_SPHYA</name>